<comment type="caution">
    <text evidence="2">The sequence shown here is derived from an EMBL/GenBank/DDBJ whole genome shotgun (WGS) entry which is preliminary data.</text>
</comment>
<keyword evidence="3" id="KW-1185">Reference proteome</keyword>
<dbReference type="AlphaFoldDB" id="A0AA40CYI2"/>
<keyword evidence="1" id="KW-1133">Transmembrane helix</keyword>
<name>A0AA40CYI2_9PEZI</name>
<keyword evidence="1" id="KW-0472">Membrane</keyword>
<evidence type="ECO:0000313" key="3">
    <source>
        <dbReference type="Proteomes" id="UP001174936"/>
    </source>
</evidence>
<dbReference type="GO" id="GO:0000747">
    <property type="term" value="P:conjugation with cellular fusion"/>
    <property type="evidence" value="ECO:0007669"/>
    <property type="project" value="TreeGrafter"/>
</dbReference>
<evidence type="ECO:0000256" key="1">
    <source>
        <dbReference type="SAM" id="Phobius"/>
    </source>
</evidence>
<dbReference type="Proteomes" id="UP001174936">
    <property type="component" value="Unassembled WGS sequence"/>
</dbReference>
<feature type="transmembrane region" description="Helical" evidence="1">
    <location>
        <begin position="121"/>
        <end position="142"/>
    </location>
</feature>
<protein>
    <submittedName>
        <fullName evidence="2">Ca2+ regulator and membrane fusion protein Fig1-domain-containing protein</fullName>
    </submittedName>
</protein>
<dbReference type="Pfam" id="PF12351">
    <property type="entry name" value="Fig1"/>
    <property type="match status" value="1"/>
</dbReference>
<dbReference type="EMBL" id="JAULSV010000001">
    <property type="protein sequence ID" value="KAK0656300.1"/>
    <property type="molecule type" value="Genomic_DNA"/>
</dbReference>
<feature type="transmembrane region" description="Helical" evidence="1">
    <location>
        <begin position="71"/>
        <end position="94"/>
    </location>
</feature>
<gene>
    <name evidence="2" type="ORF">B0T16DRAFT_451887</name>
</gene>
<proteinExistence type="predicted"/>
<dbReference type="GO" id="GO:0016020">
    <property type="term" value="C:membrane"/>
    <property type="evidence" value="ECO:0007669"/>
    <property type="project" value="InterPro"/>
</dbReference>
<feature type="transmembrane region" description="Helical" evidence="1">
    <location>
        <begin position="179"/>
        <end position="199"/>
    </location>
</feature>
<dbReference type="PANTHER" id="PTHR28092:SF1">
    <property type="entry name" value="FACTOR-INDUCED GENE 1 PROTEIN"/>
    <property type="match status" value="1"/>
</dbReference>
<keyword evidence="1" id="KW-0812">Transmembrane</keyword>
<dbReference type="InterPro" id="IPR033481">
    <property type="entry name" value="Dni1/Fig1"/>
</dbReference>
<organism evidence="2 3">
    <name type="scientific">Cercophora newfieldiana</name>
    <dbReference type="NCBI Taxonomy" id="92897"/>
    <lineage>
        <taxon>Eukaryota</taxon>
        <taxon>Fungi</taxon>
        <taxon>Dikarya</taxon>
        <taxon>Ascomycota</taxon>
        <taxon>Pezizomycotina</taxon>
        <taxon>Sordariomycetes</taxon>
        <taxon>Sordariomycetidae</taxon>
        <taxon>Sordariales</taxon>
        <taxon>Lasiosphaeriaceae</taxon>
        <taxon>Cercophora</taxon>
    </lineage>
</organism>
<accession>A0AA40CYI2</accession>
<evidence type="ECO:0000313" key="2">
    <source>
        <dbReference type="EMBL" id="KAK0656300.1"/>
    </source>
</evidence>
<sequence length="200" mass="21202">MGDAFAGPVRNASLSKIQQVNVGFMAICLKLHAGTWICGTSAQDMVNGLVGGAAADPLNLIYIAETVRSRVLFFGLLFVAIIFTFFGIVLLATFPGWHDEEDSEGSERQVKPFPSRRVSQIALSLYTAAFLLSFITVLWQHLGSAAAYTLANALTYDTIDASVGAGAMALGWVGVGLSALTALGMLLMIMSIRVLAALIV</sequence>
<dbReference type="PANTHER" id="PTHR28092">
    <property type="entry name" value="FACTOR-INDUCED GENE 1 PROTEIN"/>
    <property type="match status" value="1"/>
</dbReference>
<reference evidence="2" key="1">
    <citation type="submission" date="2023-06" db="EMBL/GenBank/DDBJ databases">
        <title>Genome-scale phylogeny and comparative genomics of the fungal order Sordariales.</title>
        <authorList>
            <consortium name="Lawrence Berkeley National Laboratory"/>
            <person name="Hensen N."/>
            <person name="Bonometti L."/>
            <person name="Westerberg I."/>
            <person name="Brannstrom I.O."/>
            <person name="Guillou S."/>
            <person name="Cros-Aarteil S."/>
            <person name="Calhoun S."/>
            <person name="Haridas S."/>
            <person name="Kuo A."/>
            <person name="Mondo S."/>
            <person name="Pangilinan J."/>
            <person name="Riley R."/>
            <person name="Labutti K."/>
            <person name="Andreopoulos B."/>
            <person name="Lipzen A."/>
            <person name="Chen C."/>
            <person name="Yanf M."/>
            <person name="Daum C."/>
            <person name="Ng V."/>
            <person name="Clum A."/>
            <person name="Steindorff A."/>
            <person name="Ohm R."/>
            <person name="Martin F."/>
            <person name="Silar P."/>
            <person name="Natvig D."/>
            <person name="Lalanne C."/>
            <person name="Gautier V."/>
            <person name="Ament-Velasquez S.L."/>
            <person name="Kruys A."/>
            <person name="Hutchinson M.I."/>
            <person name="Powell A.J."/>
            <person name="Barry K."/>
            <person name="Miller A.N."/>
            <person name="Grigoriev I.V."/>
            <person name="Debuchy R."/>
            <person name="Gladieux P."/>
            <person name="Thoren M.H."/>
            <person name="Johannesson H."/>
        </authorList>
    </citation>
    <scope>NUCLEOTIDE SEQUENCE</scope>
    <source>
        <strain evidence="2">SMH2532-1</strain>
    </source>
</reference>
<dbReference type="GO" id="GO:0043332">
    <property type="term" value="C:mating projection tip"/>
    <property type="evidence" value="ECO:0007669"/>
    <property type="project" value="TreeGrafter"/>
</dbReference>